<feature type="region of interest" description="Disordered" evidence="1">
    <location>
        <begin position="1067"/>
        <end position="1108"/>
    </location>
</feature>
<dbReference type="CDD" id="cd00063">
    <property type="entry name" value="FN3"/>
    <property type="match status" value="9"/>
</dbReference>
<organism evidence="4 5">
    <name type="scientific">Dryococelus australis</name>
    <dbReference type="NCBI Taxonomy" id="614101"/>
    <lineage>
        <taxon>Eukaryota</taxon>
        <taxon>Metazoa</taxon>
        <taxon>Ecdysozoa</taxon>
        <taxon>Arthropoda</taxon>
        <taxon>Hexapoda</taxon>
        <taxon>Insecta</taxon>
        <taxon>Pterygota</taxon>
        <taxon>Neoptera</taxon>
        <taxon>Polyneoptera</taxon>
        <taxon>Phasmatodea</taxon>
        <taxon>Verophasmatodea</taxon>
        <taxon>Anareolatae</taxon>
        <taxon>Phasmatidae</taxon>
        <taxon>Eurycanthinae</taxon>
        <taxon>Dryococelus</taxon>
    </lineage>
</organism>
<feature type="domain" description="Fibronectin type-III" evidence="3">
    <location>
        <begin position="1653"/>
        <end position="1745"/>
    </location>
</feature>
<accession>A0ABQ9GAE1</accession>
<feature type="region of interest" description="Disordered" evidence="1">
    <location>
        <begin position="852"/>
        <end position="882"/>
    </location>
</feature>
<feature type="domain" description="Fibronectin type-III" evidence="3">
    <location>
        <begin position="1462"/>
        <end position="1553"/>
    </location>
</feature>
<dbReference type="Proteomes" id="UP001159363">
    <property type="component" value="Chromosome 14"/>
</dbReference>
<evidence type="ECO:0000313" key="5">
    <source>
        <dbReference type="Proteomes" id="UP001159363"/>
    </source>
</evidence>
<dbReference type="PANTHER" id="PTHR24099:SF11">
    <property type="entry name" value="FIBRONECTIN TYPE III DOMAIN-CONTAINING 3BA-RELATED"/>
    <property type="match status" value="1"/>
</dbReference>
<feature type="domain" description="Fibronectin type-III" evidence="3">
    <location>
        <begin position="1277"/>
        <end position="1369"/>
    </location>
</feature>
<reference evidence="4 5" key="1">
    <citation type="submission" date="2023-02" db="EMBL/GenBank/DDBJ databases">
        <title>LHISI_Scaffold_Assembly.</title>
        <authorList>
            <person name="Stuart O.P."/>
            <person name="Cleave R."/>
            <person name="Magrath M.J.L."/>
            <person name="Mikheyev A.S."/>
        </authorList>
    </citation>
    <scope>NUCLEOTIDE SEQUENCE [LARGE SCALE GENOMIC DNA]</scope>
    <source>
        <strain evidence="4">Daus_M_001</strain>
        <tissue evidence="4">Leg muscle</tissue>
    </source>
</reference>
<gene>
    <name evidence="4" type="ORF">PR048_031815</name>
</gene>
<dbReference type="PRINTS" id="PR00014">
    <property type="entry name" value="FNTYPEIII"/>
</dbReference>
<dbReference type="SUPFAM" id="SSF49265">
    <property type="entry name" value="Fibronectin type III"/>
    <property type="match status" value="6"/>
</dbReference>
<dbReference type="PANTHER" id="PTHR24099">
    <property type="entry name" value="E3 UBIQUITIN-PROTEIN LIGASE TRIM36-RELATED"/>
    <property type="match status" value="1"/>
</dbReference>
<dbReference type="InterPro" id="IPR003961">
    <property type="entry name" value="FN3_dom"/>
</dbReference>
<dbReference type="InterPro" id="IPR050617">
    <property type="entry name" value="E3_ligase_FN3/SPRY"/>
</dbReference>
<dbReference type="PROSITE" id="PS50853">
    <property type="entry name" value="FN3"/>
    <property type="match status" value="9"/>
</dbReference>
<dbReference type="InterPro" id="IPR013783">
    <property type="entry name" value="Ig-like_fold"/>
</dbReference>
<evidence type="ECO:0000259" key="3">
    <source>
        <dbReference type="PROSITE" id="PS50853"/>
    </source>
</evidence>
<feature type="compositionally biased region" description="Pro residues" evidence="1">
    <location>
        <begin position="1088"/>
        <end position="1101"/>
    </location>
</feature>
<feature type="domain" description="Fibronectin type-III" evidence="3">
    <location>
        <begin position="1557"/>
        <end position="1652"/>
    </location>
</feature>
<feature type="region of interest" description="Disordered" evidence="1">
    <location>
        <begin position="1138"/>
        <end position="1161"/>
    </location>
</feature>
<feature type="compositionally biased region" description="Acidic residues" evidence="1">
    <location>
        <begin position="1148"/>
        <end position="1161"/>
    </location>
</feature>
<feature type="domain" description="Fibronectin type-III" evidence="3">
    <location>
        <begin position="1930"/>
        <end position="2025"/>
    </location>
</feature>
<comment type="caution">
    <text evidence="4">The sequence shown here is derived from an EMBL/GenBank/DDBJ whole genome shotgun (WGS) entry which is preliminary data.</text>
</comment>
<feature type="domain" description="Fibronectin type-III" evidence="3">
    <location>
        <begin position="1370"/>
        <end position="1458"/>
    </location>
</feature>
<sequence length="2187" mass="242055">MQTIPFFCLQTKKHISCPPGHKMHSAMSQTIFFDGAALSLPVLLYGSVVWARRHNHPIIAGIADYDFQDLQPYRRILDISYWRKAFQCSLRETGCAQPARSIYLILSVLVESDGGNVPTSPTAPLCLERCVWRRKGLLRARVLVVVAGPVTVPMVSSNSSPPIAMPVQVPPGHMVQQVVDENGTLRHVILSHQHIMPLPPPPPPYGKRETLEKTRRQAASSGMIPTYEDLEATPSGIESVCQGVRRVFVLSSGTVLLLCTEGLGVIFDDPAARTGLKIWQSPASSEPAAPRSGQRDGASSQRHVWPPRQRYLVSIYFYRLFTIKMERRWNARSREMGVPLESPLASGIVQHDSLLQKSDGEPAGYLTRIAVVGGGRPSYCATAAVPVLCIKQRTCGPTYFPARDACHRVACSTPGMNMLPAPIRLSKGARVEFSADRGRTAETLSFATSLEYCPMQASQEASVWHSSLQTPFVNNWCEQRLLRSQTTFSTHRFHERKYNGASWIRRRLATSARAAAGEVGIMRMVGLREGKLAQDVTCRWHFRLPRGPLIIPPPSCVAGSSRPAASARIFLRLLYACRFLSRGRSRSRDASQVSLLSIIPGLPRAGGGGRDVERVSQGRDGSPRATHNESSPPVPASALHNVRACSGDPGGYVLHRNLCAETYRFPATNKTPPHHMLTSPTSATYCTLFIFRGHVQEGLDVMASDVLHKHGTTYHVLVHTITNTWKSEIRRSHNPRQQVFHRGLVNQALHVAPQEVVERTTGWIGRGDPITWPARSPDLTSLDYFRWDHTKGLIYETPRVLRAPSHTVAFTRRISRLLVHSHNEQLNCWRRLAARTRLDGLPQRLLVAGPPRRAVTRQRARRSGREEGSAEVGHPTALDSNPVPAAALRGHVASVHSCYSRAIWTASGAVRRPVLETAVPTEQQHWTRGARSASVREVYLFSCVGEYRPRIHTDMSAEEDNREEDRVATLQTMSKRWSENAEDYPLGKCSNSLMLYSRCVGYKPKTIKLTNNHDQLHRRVSEYAFHTRAIKVIARGSVSANEIGPGPGAGSNQPGQQFYTTQGIMPGYPPHFGHGNPMQPGVLSHVPSPGPPQGHSPPPPHSFHKDERTHRQYIKLKRKLEQKQRVISVTEMVNGLRRSKDRGAGLSDEGDESSSLQDEEEDEAHLIAEMLSTVKSPVIAELNSRTALLQWAPPALETKNQELMVSESDLRYEVLLSDKGKEGKYKSIYNGLALSCRIQDLRPGTEYSVCVQVHLDEFHGSASEPVTFATPACEPDPPQPPKVVQRNKSSLQLRWNAPVDNGSHIIQYALECDDGSGWVEVHRTKGKQHNLTKLHPATCYKFRLAAVNDCGRSAFSDVVLTSTAGIPPEMPSPPVLKEATVTSLHLAWQKRPSDEDFTLQMDDKVSGHGFLPIYNGKETHYKHHGLHRHSEYKFRLRTHNEEGSSRWSDEVCYRTLPDKPATPARPSVKGRVHAHNFKIKWDPPSDKGGVDIAAYILELNDSSGFESVYMGPETEFVCDRLIPGTTYQLRVACMSVGGRSDYSEPYTVTTEAVIPGQCCPPWMQGKPRSTTLMLKWGYPKYDGGAPLTEFEVQMTCPDTSSQLVYQGKETECVVTDLSPGQSYLFQVRASNRIGAGPWSTPVEVTSGAAPPDAPQGPNVACRSPHHVLVQWGEPTCNGAAILDYRLEMSTTENELDFSTVFHGLSLTYEVKGLAPATSYFFRVQANNSAGWSGLSPASHAMTPASSPAAVASPKCVATPTSLSLSWQEPACHGADILHYNVDTGDRLVATSGSELEYTIEGLLPDTTYRLRVQAVNSVGPGPFSPVLRATTLRTPPPPPKLELVNAYHNYLKLKWGDGKNSDFTRYVVEMEGPRSREFQMVYQGTSLSCKVNRLQELTSYRFRIAAVNDAGQGDFSDVQEYATTITPPAPPKAPKVTEIQQRGCCVEWAACKPVGGDSVMYQVQLMRPRDQDYRVVQVCDDAKAQLADLEPGTEYLVRVCPVRCAVSGHILGAASPSTAFTTSAVGPATPATPRNSVSQVSTLLAAVAATLLLLLYRQFTIKPQETNCTGKVHGHSSLSWFLHYSDCSKTENLMRKVFKENYYTYKKWFMLTLNFNYYNIFVAKVADITNNYAYSTTHTIIDDISQKVTEWKPLTDQQTALLILAGFTVFAVLVAAIVQHILPVSSH</sequence>
<keyword evidence="5" id="KW-1185">Reference proteome</keyword>
<keyword evidence="2" id="KW-1133">Transmembrane helix</keyword>
<feature type="domain" description="Fibronectin type-III" evidence="3">
    <location>
        <begin position="1173"/>
        <end position="1273"/>
    </location>
</feature>
<feature type="transmembrane region" description="Helical" evidence="2">
    <location>
        <begin position="2037"/>
        <end position="2056"/>
    </location>
</feature>
<protein>
    <recommendedName>
        <fullName evidence="3">Fibronectin type-III domain-containing protein</fullName>
    </recommendedName>
</protein>
<name>A0ABQ9GAE1_9NEOP</name>
<feature type="compositionally biased region" description="Low complexity" evidence="1">
    <location>
        <begin position="281"/>
        <end position="290"/>
    </location>
</feature>
<dbReference type="Gene3D" id="2.60.40.10">
    <property type="entry name" value="Immunoglobulins"/>
    <property type="match status" value="9"/>
</dbReference>
<dbReference type="Pfam" id="PF00041">
    <property type="entry name" value="fn3"/>
    <property type="match status" value="7"/>
</dbReference>
<feature type="domain" description="Fibronectin type-III" evidence="3">
    <location>
        <begin position="1746"/>
        <end position="1837"/>
    </location>
</feature>
<keyword evidence="2" id="KW-0812">Transmembrane</keyword>
<proteinExistence type="predicted"/>
<evidence type="ECO:0000256" key="1">
    <source>
        <dbReference type="SAM" id="MobiDB-lite"/>
    </source>
</evidence>
<dbReference type="InterPro" id="IPR036116">
    <property type="entry name" value="FN3_sf"/>
</dbReference>
<feature type="region of interest" description="Disordered" evidence="1">
    <location>
        <begin position="281"/>
        <end position="302"/>
    </location>
</feature>
<evidence type="ECO:0000256" key="2">
    <source>
        <dbReference type="SAM" id="Phobius"/>
    </source>
</evidence>
<feature type="domain" description="Fibronectin type-III" evidence="3">
    <location>
        <begin position="1838"/>
        <end position="1929"/>
    </location>
</feature>
<keyword evidence="2" id="KW-0472">Membrane</keyword>
<feature type="transmembrane region" description="Helical" evidence="2">
    <location>
        <begin position="2160"/>
        <end position="2182"/>
    </location>
</feature>
<dbReference type="EMBL" id="JARBHB010000015">
    <property type="protein sequence ID" value="KAJ8868006.1"/>
    <property type="molecule type" value="Genomic_DNA"/>
</dbReference>
<feature type="region of interest" description="Disordered" evidence="1">
    <location>
        <begin position="604"/>
        <end position="640"/>
    </location>
</feature>
<dbReference type="SMART" id="SM00060">
    <property type="entry name" value="FN3"/>
    <property type="match status" value="9"/>
</dbReference>
<evidence type="ECO:0000313" key="4">
    <source>
        <dbReference type="EMBL" id="KAJ8868006.1"/>
    </source>
</evidence>